<dbReference type="EMBL" id="CABDUW010001568">
    <property type="protein sequence ID" value="VTJ82722.1"/>
    <property type="molecule type" value="Genomic_DNA"/>
</dbReference>
<dbReference type="PANTHER" id="PTHR34444:SF1">
    <property type="entry name" value="CILIA- AND FLAGELLA-ASSOCIATED PROTEIN 90"/>
    <property type="match status" value="1"/>
</dbReference>
<keyword evidence="3" id="KW-1185">Reference proteome</keyword>
<dbReference type="Proteomes" id="UP000335636">
    <property type="component" value="Unassembled WGS sequence"/>
</dbReference>
<feature type="region of interest" description="Disordered" evidence="1">
    <location>
        <begin position="1"/>
        <end position="42"/>
    </location>
</feature>
<comment type="caution">
    <text evidence="2">The sequence shown here is derived from an EMBL/GenBank/DDBJ whole genome shotgun (WGS) entry which is preliminary data.</text>
</comment>
<organism evidence="2 3">
    <name type="scientific">Marmota monax</name>
    <name type="common">Woodchuck</name>
    <dbReference type="NCBI Taxonomy" id="9995"/>
    <lineage>
        <taxon>Eukaryota</taxon>
        <taxon>Metazoa</taxon>
        <taxon>Chordata</taxon>
        <taxon>Craniata</taxon>
        <taxon>Vertebrata</taxon>
        <taxon>Euteleostomi</taxon>
        <taxon>Mammalia</taxon>
        <taxon>Eutheria</taxon>
        <taxon>Euarchontoglires</taxon>
        <taxon>Glires</taxon>
        <taxon>Rodentia</taxon>
        <taxon>Sciuromorpha</taxon>
        <taxon>Sciuridae</taxon>
        <taxon>Xerinae</taxon>
        <taxon>Marmotini</taxon>
        <taxon>Marmota</taxon>
    </lineage>
</organism>
<proteinExistence type="predicted"/>
<evidence type="ECO:0000313" key="2">
    <source>
        <dbReference type="EMBL" id="VTJ82722.1"/>
    </source>
</evidence>
<feature type="compositionally biased region" description="Acidic residues" evidence="1">
    <location>
        <begin position="1"/>
        <end position="11"/>
    </location>
</feature>
<gene>
    <name evidence="2" type="ORF">MONAX_5E042524</name>
</gene>
<name>A0A5E4CP54_MARMO</name>
<dbReference type="AlphaFoldDB" id="A0A5E4CP54"/>
<reference evidence="2" key="1">
    <citation type="submission" date="2019-04" db="EMBL/GenBank/DDBJ databases">
        <authorList>
            <person name="Alioto T."/>
            <person name="Alioto T."/>
        </authorList>
    </citation>
    <scope>NUCLEOTIDE SEQUENCE [LARGE SCALE GENOMIC DNA]</scope>
</reference>
<protein>
    <submittedName>
        <fullName evidence="2">Uncharacterized protein</fullName>
    </submittedName>
</protein>
<sequence length="181" mass="18849">MDGSDEEDEEITAATLRGEPRPPPISALSSFSYVPPRRQDPKEYSYYYRPSRLGGGLGRGVTAEERACGASLLRIGPGWGVTAEERPRAGLHSWAGAWGGASLLRSAPGAGRYSLVGGLSWDFTVGRGFTAGRGPGAGLHSWARPGGGASQLGEARGRGFTAEERGAGLHSWAGPGAGRHC</sequence>
<evidence type="ECO:0000256" key="1">
    <source>
        <dbReference type="SAM" id="MobiDB-lite"/>
    </source>
</evidence>
<accession>A0A5E4CP54</accession>
<evidence type="ECO:0000313" key="3">
    <source>
        <dbReference type="Proteomes" id="UP000335636"/>
    </source>
</evidence>
<dbReference type="InterPro" id="IPR027901">
    <property type="entry name" value="CFAP90"/>
</dbReference>
<dbReference type="PANTHER" id="PTHR34444">
    <property type="entry name" value="LOC361192"/>
    <property type="match status" value="1"/>
</dbReference>